<dbReference type="GO" id="GO:0000150">
    <property type="term" value="F:DNA strand exchange activity"/>
    <property type="evidence" value="ECO:0007669"/>
    <property type="project" value="InterPro"/>
</dbReference>
<dbReference type="InterPro" id="IPR006120">
    <property type="entry name" value="Resolvase_HTH_dom"/>
</dbReference>
<name>A0A1Y5ST59_9RHOB</name>
<sequence length="153" mass="18017">MGFLSVIRRWALRDKMPIREIARRTGLSRNTIKKYLREGAVEPQFKTPKRPSKMDPYADRLSAWLLIQTRKSRKERRTVKQMHADLVKLGYDSSYERVAAFARAWREDRHRAEQTTGRGTYVPLVFAPGEAFQFDWSEDWGHAKGVLSARHRR</sequence>
<gene>
    <name evidence="6" type="ORF">AQS8620_01948</name>
</gene>
<keyword evidence="4" id="KW-0233">DNA recombination</keyword>
<evidence type="ECO:0000313" key="6">
    <source>
        <dbReference type="EMBL" id="SLN47486.1"/>
    </source>
</evidence>
<evidence type="ECO:0000313" key="7">
    <source>
        <dbReference type="Proteomes" id="UP000193862"/>
    </source>
</evidence>
<dbReference type="EMBL" id="FWFS01000007">
    <property type="protein sequence ID" value="SLN47486.1"/>
    <property type="molecule type" value="Genomic_DNA"/>
</dbReference>
<dbReference type="PANTHER" id="PTHR35004">
    <property type="entry name" value="TRANSPOSASE RV3428C-RELATED"/>
    <property type="match status" value="1"/>
</dbReference>
<dbReference type="InterPro" id="IPR017894">
    <property type="entry name" value="HTH_IS21_transposase_type"/>
</dbReference>
<keyword evidence="7" id="KW-1185">Reference proteome</keyword>
<organism evidence="6 7">
    <name type="scientific">Aquimixticola soesokkakensis</name>
    <dbReference type="NCBI Taxonomy" id="1519096"/>
    <lineage>
        <taxon>Bacteria</taxon>
        <taxon>Pseudomonadati</taxon>
        <taxon>Pseudomonadota</taxon>
        <taxon>Alphaproteobacteria</taxon>
        <taxon>Rhodobacterales</taxon>
        <taxon>Paracoccaceae</taxon>
        <taxon>Aquimixticola</taxon>
    </lineage>
</organism>
<dbReference type="PROSITE" id="PS50531">
    <property type="entry name" value="HTH_IS21"/>
    <property type="match status" value="1"/>
</dbReference>
<dbReference type="AlphaFoldDB" id="A0A1Y5ST59"/>
<dbReference type="Proteomes" id="UP000193862">
    <property type="component" value="Unassembled WGS sequence"/>
</dbReference>
<accession>A0A1Y5ST59</accession>
<keyword evidence="2" id="KW-0815">Transposition</keyword>
<protein>
    <recommendedName>
        <fullName evidence="5">HTH IS21-type domain-containing protein</fullName>
    </recommendedName>
</protein>
<dbReference type="Pfam" id="PF02796">
    <property type="entry name" value="HTH_7"/>
    <property type="match status" value="1"/>
</dbReference>
<dbReference type="PANTHER" id="PTHR35004:SF7">
    <property type="entry name" value="INTEGRASE PROTEIN"/>
    <property type="match status" value="1"/>
</dbReference>
<dbReference type="GO" id="GO:0032196">
    <property type="term" value="P:transposition"/>
    <property type="evidence" value="ECO:0007669"/>
    <property type="project" value="UniProtKB-KW"/>
</dbReference>
<evidence type="ECO:0000259" key="5">
    <source>
        <dbReference type="PROSITE" id="PS50531"/>
    </source>
</evidence>
<evidence type="ECO:0000256" key="4">
    <source>
        <dbReference type="ARBA" id="ARBA00023172"/>
    </source>
</evidence>
<evidence type="ECO:0000256" key="2">
    <source>
        <dbReference type="ARBA" id="ARBA00022578"/>
    </source>
</evidence>
<dbReference type="Gene3D" id="1.10.10.60">
    <property type="entry name" value="Homeodomain-like"/>
    <property type="match status" value="1"/>
</dbReference>
<proteinExistence type="inferred from homology"/>
<evidence type="ECO:0000256" key="3">
    <source>
        <dbReference type="ARBA" id="ARBA00023125"/>
    </source>
</evidence>
<comment type="similarity">
    <text evidence="1">Belongs to the transposase IS21/IS408/IS1162 family.</text>
</comment>
<keyword evidence="3" id="KW-0238">DNA-binding</keyword>
<feature type="domain" description="HTH IS21-type" evidence="5">
    <location>
        <begin position="3"/>
        <end position="65"/>
    </location>
</feature>
<reference evidence="6 7" key="1">
    <citation type="submission" date="2017-03" db="EMBL/GenBank/DDBJ databases">
        <authorList>
            <person name="Afonso C.L."/>
            <person name="Miller P.J."/>
            <person name="Scott M.A."/>
            <person name="Spackman E."/>
            <person name="Goraichik I."/>
            <person name="Dimitrov K.M."/>
            <person name="Suarez D.L."/>
            <person name="Swayne D.E."/>
        </authorList>
    </citation>
    <scope>NUCLEOTIDE SEQUENCE [LARGE SCALE GENOMIC DNA]</scope>
    <source>
        <strain evidence="6 7">CECT 8620</strain>
    </source>
</reference>
<evidence type="ECO:0000256" key="1">
    <source>
        <dbReference type="ARBA" id="ARBA00009277"/>
    </source>
</evidence>
<dbReference type="GO" id="GO:0003677">
    <property type="term" value="F:DNA binding"/>
    <property type="evidence" value="ECO:0007669"/>
    <property type="project" value="UniProtKB-KW"/>
</dbReference>